<protein>
    <submittedName>
        <fullName evidence="1">Uncharacterized protein</fullName>
    </submittedName>
</protein>
<dbReference type="RefSeq" id="WP_369279507.1">
    <property type="nucleotide sequence ID" value="NZ_JBJVMW010000041.1"/>
</dbReference>
<dbReference type="Proteomes" id="UP001631993">
    <property type="component" value="Unassembled WGS sequence"/>
</dbReference>
<proteinExistence type="predicted"/>
<name>A0ABW9II81_STRGJ</name>
<evidence type="ECO:0000313" key="1">
    <source>
        <dbReference type="EMBL" id="MFM9648204.1"/>
    </source>
</evidence>
<gene>
    <name evidence="1" type="ORF">ACKI1S_18865</name>
</gene>
<comment type="caution">
    <text evidence="1">The sequence shown here is derived from an EMBL/GenBank/DDBJ whole genome shotgun (WGS) entry which is preliminary data.</text>
</comment>
<organism evidence="1 2">
    <name type="scientific">Streptomyces galilaeus</name>
    <dbReference type="NCBI Taxonomy" id="33899"/>
    <lineage>
        <taxon>Bacteria</taxon>
        <taxon>Bacillati</taxon>
        <taxon>Actinomycetota</taxon>
        <taxon>Actinomycetes</taxon>
        <taxon>Kitasatosporales</taxon>
        <taxon>Streptomycetaceae</taxon>
        <taxon>Streptomyces</taxon>
    </lineage>
</organism>
<dbReference type="EMBL" id="JBJVNE010000008">
    <property type="protein sequence ID" value="MFM9648204.1"/>
    <property type="molecule type" value="Genomic_DNA"/>
</dbReference>
<evidence type="ECO:0000313" key="2">
    <source>
        <dbReference type="Proteomes" id="UP001631993"/>
    </source>
</evidence>
<accession>A0ABW9II81</accession>
<reference evidence="1 2" key="1">
    <citation type="submission" date="2024-12" db="EMBL/GenBank/DDBJ databases">
        <title>Forecasting of Potato common scab and diversities of Pathogenic streptomyces spp. in china.</title>
        <authorList>
            <person name="Handique U."/>
            <person name="Wu J."/>
        </authorList>
    </citation>
    <scope>NUCLEOTIDE SEQUENCE [LARGE SCALE GENOMIC DNA]</scope>
    <source>
        <strain evidence="1 2">ZRIMU1585</strain>
    </source>
</reference>
<keyword evidence="2" id="KW-1185">Reference proteome</keyword>
<sequence>MSPAEPARGPKFVAPPPRGLDQTWAGDLAMIRATPLEAARHEFATTATGPSARDPTYHRVGVTGEHGWATTIESLHPGIARRAGGIELGFFGGGIVRLAGDGLLLIPSGFVGARERFRA</sequence>